<dbReference type="PRINTS" id="PR00080">
    <property type="entry name" value="SDRFAMILY"/>
</dbReference>
<comment type="similarity">
    <text evidence="1">Belongs to the short-chain dehydrogenases/reductases (SDR) family.</text>
</comment>
<organism evidence="3 4">
    <name type="scientific">Scleromatobacter humisilvae</name>
    <dbReference type="NCBI Taxonomy" id="2897159"/>
    <lineage>
        <taxon>Bacteria</taxon>
        <taxon>Pseudomonadati</taxon>
        <taxon>Pseudomonadota</taxon>
        <taxon>Betaproteobacteria</taxon>
        <taxon>Burkholderiales</taxon>
        <taxon>Sphaerotilaceae</taxon>
        <taxon>Scleromatobacter</taxon>
    </lineage>
</organism>
<dbReference type="InterPro" id="IPR002347">
    <property type="entry name" value="SDR_fam"/>
</dbReference>
<dbReference type="PANTHER" id="PTHR24321">
    <property type="entry name" value="DEHYDROGENASES, SHORT CHAIN"/>
    <property type="match status" value="1"/>
</dbReference>
<dbReference type="PANTHER" id="PTHR24321:SF8">
    <property type="entry name" value="ESTRADIOL 17-BETA-DEHYDROGENASE 8-RELATED"/>
    <property type="match status" value="1"/>
</dbReference>
<dbReference type="AlphaFoldDB" id="A0A9X2BYK1"/>
<keyword evidence="2" id="KW-0560">Oxidoreductase</keyword>
<dbReference type="FunFam" id="3.40.50.720:FF:000084">
    <property type="entry name" value="Short-chain dehydrogenase reductase"/>
    <property type="match status" value="1"/>
</dbReference>
<evidence type="ECO:0000256" key="2">
    <source>
        <dbReference type="ARBA" id="ARBA00023002"/>
    </source>
</evidence>
<name>A0A9X2BYK1_9BURK</name>
<dbReference type="InterPro" id="IPR036291">
    <property type="entry name" value="NAD(P)-bd_dom_sf"/>
</dbReference>
<comment type="caution">
    <text evidence="3">The sequence shown here is derived from an EMBL/GenBank/DDBJ whole genome shotgun (WGS) entry which is preliminary data.</text>
</comment>
<dbReference type="Proteomes" id="UP001139353">
    <property type="component" value="Unassembled WGS sequence"/>
</dbReference>
<dbReference type="Pfam" id="PF13561">
    <property type="entry name" value="adh_short_C2"/>
    <property type="match status" value="1"/>
</dbReference>
<evidence type="ECO:0000313" key="3">
    <source>
        <dbReference type="EMBL" id="MCK9685698.1"/>
    </source>
</evidence>
<reference evidence="3" key="1">
    <citation type="submission" date="2021-11" db="EMBL/GenBank/DDBJ databases">
        <title>BS-T2-15 a new species belonging to the Comamonadaceae family isolated from the soil of a French oak forest.</title>
        <authorList>
            <person name="Mieszkin S."/>
            <person name="Alain K."/>
        </authorList>
    </citation>
    <scope>NUCLEOTIDE SEQUENCE</scope>
    <source>
        <strain evidence="3">BS-T2-15</strain>
    </source>
</reference>
<evidence type="ECO:0000313" key="4">
    <source>
        <dbReference type="Proteomes" id="UP001139353"/>
    </source>
</evidence>
<dbReference type="Gene3D" id="3.40.50.720">
    <property type="entry name" value="NAD(P)-binding Rossmann-like Domain"/>
    <property type="match status" value="1"/>
</dbReference>
<dbReference type="PROSITE" id="PS00061">
    <property type="entry name" value="ADH_SHORT"/>
    <property type="match status" value="1"/>
</dbReference>
<dbReference type="PRINTS" id="PR00081">
    <property type="entry name" value="GDHRDH"/>
</dbReference>
<gene>
    <name evidence="3" type="ORF">LPC04_08245</name>
</gene>
<dbReference type="SUPFAM" id="SSF51735">
    <property type="entry name" value="NAD(P)-binding Rossmann-fold domains"/>
    <property type="match status" value="1"/>
</dbReference>
<protein>
    <submittedName>
        <fullName evidence="3">SDR family oxidoreductase</fullName>
    </submittedName>
</protein>
<dbReference type="GO" id="GO:0016491">
    <property type="term" value="F:oxidoreductase activity"/>
    <property type="evidence" value="ECO:0007669"/>
    <property type="project" value="UniProtKB-KW"/>
</dbReference>
<dbReference type="NCBIfam" id="NF005559">
    <property type="entry name" value="PRK07231.1"/>
    <property type="match status" value="1"/>
</dbReference>
<accession>A0A9X2BYK1</accession>
<dbReference type="EMBL" id="JAJLJH010000001">
    <property type="protein sequence ID" value="MCK9685698.1"/>
    <property type="molecule type" value="Genomic_DNA"/>
</dbReference>
<keyword evidence="4" id="KW-1185">Reference proteome</keyword>
<sequence>MNRTFADKVALVTGAAGGIGEAVAVELASGGAAVLVVDVQFDKAELVAQAIRETGGRALAFRADVSSAGESEAAVRKAEQEFGSLHLAVNNAGISGRFAALPEIEPEEWRRVLGVNLDGVYHGMRAQLPAIERCGGGAIVNIGSIYGHLGLRRLDAYTASKHAVIGMTRSVAIEYATRGIRVNCVSPGPILTPLTRGSKEQTDPIAAQTAMKRMGEAIEIAKAVAFLLSGDASFIVGAEIVVDGGVMLA</sequence>
<proteinExistence type="inferred from homology"/>
<dbReference type="InterPro" id="IPR020904">
    <property type="entry name" value="Sc_DH/Rdtase_CS"/>
</dbReference>
<dbReference type="RefSeq" id="WP_275681693.1">
    <property type="nucleotide sequence ID" value="NZ_JAJLJH010000001.1"/>
</dbReference>
<evidence type="ECO:0000256" key="1">
    <source>
        <dbReference type="ARBA" id="ARBA00006484"/>
    </source>
</evidence>